<name>A0A2N3I9M0_9BACT</name>
<keyword evidence="2" id="KW-1185">Reference proteome</keyword>
<dbReference type="Proteomes" id="UP000233387">
    <property type="component" value="Unassembled WGS sequence"/>
</dbReference>
<organism evidence="1 2">
    <name type="scientific">Raineya orbicola</name>
    <dbReference type="NCBI Taxonomy" id="2016530"/>
    <lineage>
        <taxon>Bacteria</taxon>
        <taxon>Pseudomonadati</taxon>
        <taxon>Bacteroidota</taxon>
        <taxon>Cytophagia</taxon>
        <taxon>Cytophagales</taxon>
        <taxon>Raineyaceae</taxon>
        <taxon>Raineya</taxon>
    </lineage>
</organism>
<gene>
    <name evidence="1" type="ORF">Rain11_2159</name>
</gene>
<dbReference type="AlphaFoldDB" id="A0A2N3I9M0"/>
<evidence type="ECO:0000313" key="2">
    <source>
        <dbReference type="Proteomes" id="UP000233387"/>
    </source>
</evidence>
<evidence type="ECO:0000313" key="1">
    <source>
        <dbReference type="EMBL" id="PKQ67054.1"/>
    </source>
</evidence>
<proteinExistence type="predicted"/>
<reference evidence="1 2" key="1">
    <citation type="submission" date="2017-06" db="EMBL/GenBank/DDBJ databases">
        <title>Raineya orbicola gen. nov., sp. nov. a slightly thermophilic bacterium of the phylum Bacteroidetes and the description of Raineyaceae fam. nov.</title>
        <authorList>
            <person name="Albuquerque L."/>
            <person name="Polonia A.R.M."/>
            <person name="Barroso C."/>
            <person name="Froufe H.J.C."/>
            <person name="Lage O."/>
            <person name="Lobo-Da-Cunha A."/>
            <person name="Egas C."/>
            <person name="Da Costa M.S."/>
        </authorList>
    </citation>
    <scope>NUCLEOTIDE SEQUENCE [LARGE SCALE GENOMIC DNA]</scope>
    <source>
        <strain evidence="1 2">SPSPC-11</strain>
    </source>
</reference>
<dbReference type="EMBL" id="NKXO01000038">
    <property type="protein sequence ID" value="PKQ67054.1"/>
    <property type="molecule type" value="Genomic_DNA"/>
</dbReference>
<accession>A0A2N3I9M0</accession>
<protein>
    <submittedName>
        <fullName evidence="1">Uncharacterized protein</fullName>
    </submittedName>
</protein>
<comment type="caution">
    <text evidence="1">The sequence shown here is derived from an EMBL/GenBank/DDBJ whole genome shotgun (WGS) entry which is preliminary data.</text>
</comment>
<sequence>MSVKRLRKELYEKEGLRIRVYTSATNSEIASDDSTLRKVSFMRIPTSFIELRGNMLVDNFEKLFLERFGVRIEVLGKDGEAVSKDLSLNKANLKEQVV</sequence>